<proteinExistence type="predicted"/>
<protein>
    <submittedName>
        <fullName evidence="1">Uncharacterized protein</fullName>
    </submittedName>
</protein>
<accession>A0A6N2KK61</accession>
<organism evidence="1">
    <name type="scientific">Salix viminalis</name>
    <name type="common">Common osier</name>
    <name type="synonym">Basket willow</name>
    <dbReference type="NCBI Taxonomy" id="40686"/>
    <lineage>
        <taxon>Eukaryota</taxon>
        <taxon>Viridiplantae</taxon>
        <taxon>Streptophyta</taxon>
        <taxon>Embryophyta</taxon>
        <taxon>Tracheophyta</taxon>
        <taxon>Spermatophyta</taxon>
        <taxon>Magnoliopsida</taxon>
        <taxon>eudicotyledons</taxon>
        <taxon>Gunneridae</taxon>
        <taxon>Pentapetalae</taxon>
        <taxon>rosids</taxon>
        <taxon>fabids</taxon>
        <taxon>Malpighiales</taxon>
        <taxon>Salicaceae</taxon>
        <taxon>Saliceae</taxon>
        <taxon>Salix</taxon>
    </lineage>
</organism>
<dbReference type="EMBL" id="CAADRP010000446">
    <property type="protein sequence ID" value="VFU28242.1"/>
    <property type="molecule type" value="Genomic_DNA"/>
</dbReference>
<sequence>MMGNYRALAWDYGHEWQKIPPVNPFTPFDKIHDFIDRLLDKNCNYCDSLLFPRIPPSYISWIIDVFKRRWGYEAEENGSGLKASSMRQ</sequence>
<dbReference type="AlphaFoldDB" id="A0A6N2KK61"/>
<name>A0A6N2KK61_SALVM</name>
<reference evidence="1" key="1">
    <citation type="submission" date="2019-03" db="EMBL/GenBank/DDBJ databases">
        <authorList>
            <person name="Mank J."/>
            <person name="Almeida P."/>
        </authorList>
    </citation>
    <scope>NUCLEOTIDE SEQUENCE</scope>
    <source>
        <strain evidence="1">78183</strain>
    </source>
</reference>
<evidence type="ECO:0000313" key="1">
    <source>
        <dbReference type="EMBL" id="VFU28242.1"/>
    </source>
</evidence>
<gene>
    <name evidence="1" type="ORF">SVIM_LOCUS92810</name>
</gene>